<protein>
    <submittedName>
        <fullName evidence="7">TetR/AcrR family transcriptional regulator</fullName>
    </submittedName>
</protein>
<dbReference type="PROSITE" id="PS50977">
    <property type="entry name" value="HTH_TETR_2"/>
    <property type="match status" value="1"/>
</dbReference>
<proteinExistence type="predicted"/>
<reference evidence="6 9" key="2">
    <citation type="submission" date="2019-06" db="EMBL/GenBank/DDBJ databases">
        <title>Whole genome shotgun sequence of Brevibacillus agri NBRC 15538.</title>
        <authorList>
            <person name="Hosoyama A."/>
            <person name="Uohara A."/>
            <person name="Ohji S."/>
            <person name="Ichikawa N."/>
        </authorList>
    </citation>
    <scope>NUCLEOTIDE SEQUENCE [LARGE SCALE GENOMIC DNA]</scope>
    <source>
        <strain evidence="6 9">NBRC 15538</strain>
    </source>
</reference>
<gene>
    <name evidence="6" type="ORF">BAG01nite_13040</name>
    <name evidence="7" type="ORF">EB820_14605</name>
</gene>
<evidence type="ECO:0000313" key="7">
    <source>
        <dbReference type="EMBL" id="RNB54139.1"/>
    </source>
</evidence>
<evidence type="ECO:0000313" key="9">
    <source>
        <dbReference type="Proteomes" id="UP000317180"/>
    </source>
</evidence>
<dbReference type="InterPro" id="IPR009057">
    <property type="entry name" value="Homeodomain-like_sf"/>
</dbReference>
<feature type="domain" description="HTH tetR-type" evidence="5">
    <location>
        <begin position="2"/>
        <end position="62"/>
    </location>
</feature>
<evidence type="ECO:0000259" key="5">
    <source>
        <dbReference type="PROSITE" id="PS50977"/>
    </source>
</evidence>
<dbReference type="GO" id="GO:0000976">
    <property type="term" value="F:transcription cis-regulatory region binding"/>
    <property type="evidence" value="ECO:0007669"/>
    <property type="project" value="TreeGrafter"/>
</dbReference>
<dbReference type="InterPro" id="IPR001647">
    <property type="entry name" value="HTH_TetR"/>
</dbReference>
<evidence type="ECO:0000313" key="8">
    <source>
        <dbReference type="Proteomes" id="UP000276178"/>
    </source>
</evidence>
<dbReference type="RefSeq" id="WP_005828244.1">
    <property type="nucleotide sequence ID" value="NZ_BJOD01000011.1"/>
</dbReference>
<keyword evidence="1" id="KW-0805">Transcription regulation</keyword>
<evidence type="ECO:0000256" key="2">
    <source>
        <dbReference type="ARBA" id="ARBA00023125"/>
    </source>
</evidence>
<evidence type="ECO:0000256" key="1">
    <source>
        <dbReference type="ARBA" id="ARBA00023015"/>
    </source>
</evidence>
<dbReference type="PRINTS" id="PR00455">
    <property type="entry name" value="HTHTETR"/>
</dbReference>
<keyword evidence="9" id="KW-1185">Reference proteome</keyword>
<dbReference type="AlphaFoldDB" id="A0A3M8ASN5"/>
<sequence>MQYTREDWVRAALDTLGESGIEAVRVEAIARKLRISKGSFYHHFQDRRDLLDAVIDYWEEHATERIIAAPQADDATLERLLSFVFTTERKVEAAMYAWAKQNPDLGKRLVGIEKRRIGYVAALYEKKGLSSADASARAHLAYLVYIGWLVRGELDEPFDISGPLQHFLTWDC</sequence>
<dbReference type="GeneID" id="82810798"/>
<keyword evidence="2 4" id="KW-0238">DNA-binding</keyword>
<dbReference type="InterPro" id="IPR050109">
    <property type="entry name" value="HTH-type_TetR-like_transc_reg"/>
</dbReference>
<dbReference type="PANTHER" id="PTHR30055">
    <property type="entry name" value="HTH-TYPE TRANSCRIPTIONAL REGULATOR RUTR"/>
    <property type="match status" value="1"/>
</dbReference>
<reference evidence="7 8" key="1">
    <citation type="submission" date="2018-10" db="EMBL/GenBank/DDBJ databases">
        <title>Phylogenomics of Brevibacillus.</title>
        <authorList>
            <person name="Dunlap C."/>
        </authorList>
    </citation>
    <scope>NUCLEOTIDE SEQUENCE [LARGE SCALE GENOMIC DNA]</scope>
    <source>
        <strain evidence="7 8">NRRL NRS 1219</strain>
    </source>
</reference>
<organism evidence="7 8">
    <name type="scientific">Brevibacillus agri</name>
    <dbReference type="NCBI Taxonomy" id="51101"/>
    <lineage>
        <taxon>Bacteria</taxon>
        <taxon>Bacillati</taxon>
        <taxon>Bacillota</taxon>
        <taxon>Bacilli</taxon>
        <taxon>Bacillales</taxon>
        <taxon>Paenibacillaceae</taxon>
        <taxon>Brevibacillus</taxon>
    </lineage>
</organism>
<name>A0A3M8ASN5_9BACL</name>
<keyword evidence="3" id="KW-0804">Transcription</keyword>
<accession>A0A3M8ASN5</accession>
<comment type="caution">
    <text evidence="7">The sequence shown here is derived from an EMBL/GenBank/DDBJ whole genome shotgun (WGS) entry which is preliminary data.</text>
</comment>
<evidence type="ECO:0000313" key="6">
    <source>
        <dbReference type="EMBL" id="GED25202.1"/>
    </source>
</evidence>
<dbReference type="EMBL" id="RHHN01000042">
    <property type="protein sequence ID" value="RNB54139.1"/>
    <property type="molecule type" value="Genomic_DNA"/>
</dbReference>
<dbReference type="SUPFAM" id="SSF46689">
    <property type="entry name" value="Homeodomain-like"/>
    <property type="match status" value="1"/>
</dbReference>
<dbReference type="Proteomes" id="UP000317180">
    <property type="component" value="Unassembled WGS sequence"/>
</dbReference>
<dbReference type="EMBL" id="BJOD01000011">
    <property type="protein sequence ID" value="GED25202.1"/>
    <property type="molecule type" value="Genomic_DNA"/>
</dbReference>
<feature type="DNA-binding region" description="H-T-H motif" evidence="4">
    <location>
        <begin position="25"/>
        <end position="44"/>
    </location>
</feature>
<dbReference type="GO" id="GO:0003700">
    <property type="term" value="F:DNA-binding transcription factor activity"/>
    <property type="evidence" value="ECO:0007669"/>
    <property type="project" value="TreeGrafter"/>
</dbReference>
<dbReference type="Pfam" id="PF00440">
    <property type="entry name" value="TetR_N"/>
    <property type="match status" value="1"/>
</dbReference>
<evidence type="ECO:0000256" key="4">
    <source>
        <dbReference type="PROSITE-ProRule" id="PRU00335"/>
    </source>
</evidence>
<dbReference type="PANTHER" id="PTHR30055:SF234">
    <property type="entry name" value="HTH-TYPE TRANSCRIPTIONAL REGULATOR BETI"/>
    <property type="match status" value="1"/>
</dbReference>
<dbReference type="OrthoDB" id="9812484at2"/>
<dbReference type="Proteomes" id="UP000276178">
    <property type="component" value="Unassembled WGS sequence"/>
</dbReference>
<dbReference type="Gene3D" id="1.10.357.10">
    <property type="entry name" value="Tetracycline Repressor, domain 2"/>
    <property type="match status" value="1"/>
</dbReference>
<evidence type="ECO:0000256" key="3">
    <source>
        <dbReference type="ARBA" id="ARBA00023163"/>
    </source>
</evidence>